<protein>
    <recommendedName>
        <fullName evidence="2">Various polyols ABC transporter, substrate-binding protein</fullName>
    </recommendedName>
</protein>
<evidence type="ECO:0000313" key="1">
    <source>
        <dbReference type="EMBL" id="VAW12181.1"/>
    </source>
</evidence>
<dbReference type="PANTHER" id="PTHR43649">
    <property type="entry name" value="ARABINOSE-BINDING PROTEIN-RELATED"/>
    <property type="match status" value="1"/>
</dbReference>
<gene>
    <name evidence="1" type="ORF">MNBD_ALPHA09-183</name>
</gene>
<organism evidence="1">
    <name type="scientific">hydrothermal vent metagenome</name>
    <dbReference type="NCBI Taxonomy" id="652676"/>
    <lineage>
        <taxon>unclassified sequences</taxon>
        <taxon>metagenomes</taxon>
        <taxon>ecological metagenomes</taxon>
    </lineage>
</organism>
<dbReference type="EMBL" id="UOEM01000038">
    <property type="protein sequence ID" value="VAW12181.1"/>
    <property type="molecule type" value="Genomic_DNA"/>
</dbReference>
<dbReference type="PANTHER" id="PTHR43649:SF12">
    <property type="entry name" value="DIACETYLCHITOBIOSE BINDING PROTEIN DASA"/>
    <property type="match status" value="1"/>
</dbReference>
<reference evidence="1" key="1">
    <citation type="submission" date="2018-06" db="EMBL/GenBank/DDBJ databases">
        <authorList>
            <person name="Zhirakovskaya E."/>
        </authorList>
    </citation>
    <scope>NUCLEOTIDE SEQUENCE</scope>
</reference>
<dbReference type="Pfam" id="PF13416">
    <property type="entry name" value="SBP_bac_8"/>
    <property type="match status" value="1"/>
</dbReference>
<evidence type="ECO:0008006" key="2">
    <source>
        <dbReference type="Google" id="ProtNLM"/>
    </source>
</evidence>
<dbReference type="AlphaFoldDB" id="A0A3B0T0A1"/>
<name>A0A3B0T0A1_9ZZZZ</name>
<dbReference type="Gene3D" id="3.40.190.10">
    <property type="entry name" value="Periplasmic binding protein-like II"/>
    <property type="match status" value="2"/>
</dbReference>
<proteinExistence type="predicted"/>
<dbReference type="InterPro" id="IPR050490">
    <property type="entry name" value="Bact_solute-bd_prot1"/>
</dbReference>
<accession>A0A3B0T0A1</accession>
<sequence>MDKKATTIGRVLLGATAFAATLAMTAPASAQYEGVTVNILTRPGPVIAQRMVERGEEFTKMTGAEIRVNEVPFAELFQKLLTDWATGTNSIDVGVFASGWAVEMADGDLLENLDPYIAKDDKIDIPDIAPYFREYNQKIGGKTLLITIDGDFQMLYYRRDILDQMGLKPPRNWDEYMAVAKATHGKDLNGDGTPDYGSCIFKKRNAQSYFAVMSIAAGFVQTKGTGEGIFFDPETMKPKINNEAWIEAFNVYKATGEYGPRDELNQDIGDTRALVQGGRCALAIDWGDIGPLSIDPSGAAIKDKMGAIIMPGTSKVLDVKTGKLAQCDANLCPYAIDGINHAPFAAFGGWSGAINKKADPKVKQVAYDFLSYMNQAAQSNIDVTIGWTGYNPYRNSQLSSTDLWVKAGFSKEFAENYLGAIKDSLNSPNMASDIRIPGAQQYTGVILDRELARFLAGEITAAQAVKNIEEGWEEITEDFGRDSQRTMYKLSLGVTN</sequence>
<dbReference type="SUPFAM" id="SSF53850">
    <property type="entry name" value="Periplasmic binding protein-like II"/>
    <property type="match status" value="1"/>
</dbReference>
<dbReference type="InterPro" id="IPR006059">
    <property type="entry name" value="SBP"/>
</dbReference>